<protein>
    <submittedName>
        <fullName evidence="1">Uncharacterized protein</fullName>
    </submittedName>
</protein>
<dbReference type="KEGG" id="dpx:DAPPUDRAFT_275064"/>
<accession>E9I535</accession>
<dbReference type="InParanoid" id="E9I535"/>
<name>E9I535_DAPPU</name>
<organism evidence="1 2">
    <name type="scientific">Daphnia pulex</name>
    <name type="common">Water flea</name>
    <dbReference type="NCBI Taxonomy" id="6669"/>
    <lineage>
        <taxon>Eukaryota</taxon>
        <taxon>Metazoa</taxon>
        <taxon>Ecdysozoa</taxon>
        <taxon>Arthropoda</taxon>
        <taxon>Crustacea</taxon>
        <taxon>Branchiopoda</taxon>
        <taxon>Diplostraca</taxon>
        <taxon>Cladocera</taxon>
        <taxon>Anomopoda</taxon>
        <taxon>Daphniidae</taxon>
        <taxon>Daphnia</taxon>
    </lineage>
</organism>
<sequence length="73" mass="8085">MHMDYRSHYGDNYIGGYEAVQSVWCWLTPSRVNARLFSRSSVGSLLLELSPSGSPVAGCHILSVMFLYLPASC</sequence>
<gene>
    <name evidence="1" type="ORF">DAPPUDRAFT_275064</name>
</gene>
<dbReference type="EMBL" id="GL735376">
    <property type="protein sequence ID" value="EFX60895.1"/>
    <property type="molecule type" value="Genomic_DNA"/>
</dbReference>
<dbReference type="Proteomes" id="UP000000305">
    <property type="component" value="Unassembled WGS sequence"/>
</dbReference>
<dbReference type="AlphaFoldDB" id="E9I535"/>
<evidence type="ECO:0000313" key="2">
    <source>
        <dbReference type="Proteomes" id="UP000000305"/>
    </source>
</evidence>
<reference evidence="1 2" key="1">
    <citation type="journal article" date="2011" name="Science">
        <title>The ecoresponsive genome of Daphnia pulex.</title>
        <authorList>
            <person name="Colbourne J.K."/>
            <person name="Pfrender M.E."/>
            <person name="Gilbert D."/>
            <person name="Thomas W.K."/>
            <person name="Tucker A."/>
            <person name="Oakley T.H."/>
            <person name="Tokishita S."/>
            <person name="Aerts A."/>
            <person name="Arnold G.J."/>
            <person name="Basu M.K."/>
            <person name="Bauer D.J."/>
            <person name="Caceres C.E."/>
            <person name="Carmel L."/>
            <person name="Casola C."/>
            <person name="Choi J.H."/>
            <person name="Detter J.C."/>
            <person name="Dong Q."/>
            <person name="Dusheyko S."/>
            <person name="Eads B.D."/>
            <person name="Frohlich T."/>
            <person name="Geiler-Samerotte K.A."/>
            <person name="Gerlach D."/>
            <person name="Hatcher P."/>
            <person name="Jogdeo S."/>
            <person name="Krijgsveld J."/>
            <person name="Kriventseva E.V."/>
            <person name="Kultz D."/>
            <person name="Laforsch C."/>
            <person name="Lindquist E."/>
            <person name="Lopez J."/>
            <person name="Manak J.R."/>
            <person name="Muller J."/>
            <person name="Pangilinan J."/>
            <person name="Patwardhan R.P."/>
            <person name="Pitluck S."/>
            <person name="Pritham E.J."/>
            <person name="Rechtsteiner A."/>
            <person name="Rho M."/>
            <person name="Rogozin I.B."/>
            <person name="Sakarya O."/>
            <person name="Salamov A."/>
            <person name="Schaack S."/>
            <person name="Shapiro H."/>
            <person name="Shiga Y."/>
            <person name="Skalitzky C."/>
            <person name="Smith Z."/>
            <person name="Souvorov A."/>
            <person name="Sung W."/>
            <person name="Tang Z."/>
            <person name="Tsuchiya D."/>
            <person name="Tu H."/>
            <person name="Vos H."/>
            <person name="Wang M."/>
            <person name="Wolf Y.I."/>
            <person name="Yamagata H."/>
            <person name="Yamada T."/>
            <person name="Ye Y."/>
            <person name="Shaw J.R."/>
            <person name="Andrews J."/>
            <person name="Crease T.J."/>
            <person name="Tang H."/>
            <person name="Lucas S.M."/>
            <person name="Robertson H.M."/>
            <person name="Bork P."/>
            <person name="Koonin E.V."/>
            <person name="Zdobnov E.M."/>
            <person name="Grigoriev I.V."/>
            <person name="Lynch M."/>
            <person name="Boore J.L."/>
        </authorList>
    </citation>
    <scope>NUCLEOTIDE SEQUENCE [LARGE SCALE GENOMIC DNA]</scope>
</reference>
<evidence type="ECO:0000313" key="1">
    <source>
        <dbReference type="EMBL" id="EFX60895.1"/>
    </source>
</evidence>
<dbReference type="HOGENOM" id="CLU_2707323_0_0_1"/>
<proteinExistence type="predicted"/>
<keyword evidence="2" id="KW-1185">Reference proteome</keyword>